<evidence type="ECO:0000256" key="4">
    <source>
        <dbReference type="ARBA" id="ARBA00023002"/>
    </source>
</evidence>
<dbReference type="EMBL" id="JAUTXY010000002">
    <property type="protein sequence ID" value="MEE2057320.1"/>
    <property type="molecule type" value="Genomic_DNA"/>
</dbReference>
<keyword evidence="6 7" id="KW-0503">Monooxygenase</keyword>
<dbReference type="SUPFAM" id="SSF48264">
    <property type="entry name" value="Cytochrome P450"/>
    <property type="match status" value="1"/>
</dbReference>
<keyword evidence="5 7" id="KW-0408">Iron</keyword>
<dbReference type="PANTHER" id="PTHR46696:SF1">
    <property type="entry name" value="CYTOCHROME P450 YJIB-RELATED"/>
    <property type="match status" value="1"/>
</dbReference>
<dbReference type="CDD" id="cd11030">
    <property type="entry name" value="CYP105-like"/>
    <property type="match status" value="1"/>
</dbReference>
<dbReference type="PRINTS" id="PR00385">
    <property type="entry name" value="P450"/>
</dbReference>
<gene>
    <name evidence="8" type="ORF">Q7514_07240</name>
</gene>
<evidence type="ECO:0000313" key="9">
    <source>
        <dbReference type="Proteomes" id="UP001336020"/>
    </source>
</evidence>
<evidence type="ECO:0000313" key="8">
    <source>
        <dbReference type="EMBL" id="MEE2057320.1"/>
    </source>
</evidence>
<dbReference type="PRINTS" id="PR00359">
    <property type="entry name" value="BP450"/>
</dbReference>
<dbReference type="InterPro" id="IPR001128">
    <property type="entry name" value="Cyt_P450"/>
</dbReference>
<keyword evidence="3 7" id="KW-0479">Metal-binding</keyword>
<comment type="similarity">
    <text evidence="1 7">Belongs to the cytochrome P450 family.</text>
</comment>
<evidence type="ECO:0000256" key="1">
    <source>
        <dbReference type="ARBA" id="ARBA00010617"/>
    </source>
</evidence>
<dbReference type="InterPro" id="IPR002397">
    <property type="entry name" value="Cyt_P450_B"/>
</dbReference>
<organism evidence="8 9">
    <name type="scientific">Rhodococcus artemisiae</name>
    <dbReference type="NCBI Taxonomy" id="714159"/>
    <lineage>
        <taxon>Bacteria</taxon>
        <taxon>Bacillati</taxon>
        <taxon>Actinomycetota</taxon>
        <taxon>Actinomycetes</taxon>
        <taxon>Mycobacteriales</taxon>
        <taxon>Nocardiaceae</taxon>
        <taxon>Rhodococcus</taxon>
    </lineage>
</organism>
<keyword evidence="4 7" id="KW-0560">Oxidoreductase</keyword>
<reference evidence="8 9" key="1">
    <citation type="submission" date="2023-07" db="EMBL/GenBank/DDBJ databases">
        <authorList>
            <person name="Girao M."/>
            <person name="Carvalho M.F."/>
        </authorList>
    </citation>
    <scope>NUCLEOTIDE SEQUENCE [LARGE SCALE GENOMIC DNA]</scope>
    <source>
        <strain evidence="8 9">YIM65754</strain>
    </source>
</reference>
<evidence type="ECO:0000256" key="5">
    <source>
        <dbReference type="ARBA" id="ARBA00023004"/>
    </source>
</evidence>
<dbReference type="PANTHER" id="PTHR46696">
    <property type="entry name" value="P450, PUTATIVE (EUROFUNG)-RELATED"/>
    <property type="match status" value="1"/>
</dbReference>
<evidence type="ECO:0000256" key="6">
    <source>
        <dbReference type="ARBA" id="ARBA00023033"/>
    </source>
</evidence>
<dbReference type="Gene3D" id="1.10.630.10">
    <property type="entry name" value="Cytochrome P450"/>
    <property type="match status" value="1"/>
</dbReference>
<keyword evidence="2 7" id="KW-0349">Heme</keyword>
<accession>A0ABU7L702</accession>
<name>A0ABU7L702_9NOCA</name>
<dbReference type="PROSITE" id="PS00086">
    <property type="entry name" value="CYTOCHROME_P450"/>
    <property type="match status" value="1"/>
</dbReference>
<sequence>MTENSTTGVDEAVLSFPVERDARCPFDVPAALIDSAAHQPLRRARIWDGSTPWLVTGNAELRVLALDPRISTDDRLTGFPHWNAGRAAIAPIRPDSIFNTDGPGHLRLRRMMTRTFSYKRVEAQREKIQQVTDKLIDDMLAGPNPVDLVPAFGLPLPSFMICELLGVPYDNHDFFQEHASAAMDRYATPELQERLFTAMRGYMREVIEERLASKEESTGVIAEFADNIRAGDMTIDEGVALANGLLSAGHETSAGIISLGTLALLQNPEQLEFLRNNDDPKAIANAVEELLRYLSIVHNGQRRIALEDIEISDIVIRAGEGVILDYSAGSWDARTFDEPRQFDVARVANKHLAFGFGPHGCIGQQLARVELQVAFSTLIRRIPTLKLAVPLEQIEFKHDRLAYGVYSLPVSW</sequence>
<proteinExistence type="inferred from homology"/>
<evidence type="ECO:0000256" key="7">
    <source>
        <dbReference type="RuleBase" id="RU000461"/>
    </source>
</evidence>
<protein>
    <submittedName>
        <fullName evidence="8">Cytochrome P450</fullName>
    </submittedName>
</protein>
<evidence type="ECO:0000256" key="3">
    <source>
        <dbReference type="ARBA" id="ARBA00022723"/>
    </source>
</evidence>
<keyword evidence="9" id="KW-1185">Reference proteome</keyword>
<dbReference type="RefSeq" id="WP_330132566.1">
    <property type="nucleotide sequence ID" value="NZ_JAUTXY010000002.1"/>
</dbReference>
<dbReference type="Proteomes" id="UP001336020">
    <property type="component" value="Unassembled WGS sequence"/>
</dbReference>
<evidence type="ECO:0000256" key="2">
    <source>
        <dbReference type="ARBA" id="ARBA00022617"/>
    </source>
</evidence>
<dbReference type="Pfam" id="PF00067">
    <property type="entry name" value="p450"/>
    <property type="match status" value="1"/>
</dbReference>
<comment type="caution">
    <text evidence="8">The sequence shown here is derived from an EMBL/GenBank/DDBJ whole genome shotgun (WGS) entry which is preliminary data.</text>
</comment>
<dbReference type="InterPro" id="IPR017972">
    <property type="entry name" value="Cyt_P450_CS"/>
</dbReference>
<dbReference type="InterPro" id="IPR036396">
    <property type="entry name" value="Cyt_P450_sf"/>
</dbReference>